<comment type="caution">
    <text evidence="2">The sequence shown here is derived from an EMBL/GenBank/DDBJ whole genome shotgun (WGS) entry which is preliminary data.</text>
</comment>
<dbReference type="EMBL" id="JARBHB010000005">
    <property type="protein sequence ID" value="KAJ8882317.1"/>
    <property type="molecule type" value="Genomic_DNA"/>
</dbReference>
<organism evidence="2 3">
    <name type="scientific">Dryococelus australis</name>
    <dbReference type="NCBI Taxonomy" id="614101"/>
    <lineage>
        <taxon>Eukaryota</taxon>
        <taxon>Metazoa</taxon>
        <taxon>Ecdysozoa</taxon>
        <taxon>Arthropoda</taxon>
        <taxon>Hexapoda</taxon>
        <taxon>Insecta</taxon>
        <taxon>Pterygota</taxon>
        <taxon>Neoptera</taxon>
        <taxon>Polyneoptera</taxon>
        <taxon>Phasmatodea</taxon>
        <taxon>Verophasmatodea</taxon>
        <taxon>Anareolatae</taxon>
        <taxon>Phasmatidae</taxon>
        <taxon>Eurycanthinae</taxon>
        <taxon>Dryococelus</taxon>
    </lineage>
</organism>
<sequence length="472" mass="52787">MKRRRDPRENSPTNGRSSGTIPICEKPMTRRGIEPGSPWWEESVLIAQPAAPILDRLDFKNMYVCTTFVTGLQFVRTRPGGLWTNRKLQKKMTGTITSNQVKKENGPLLLQKPIYKQRFRGFYDGGRDSDTLRSTQPEAAGVIIAMNDYASHVLGVSYQRITLPSAIISLGLSVGTLLKKHAREHTTPVHIIVSSLCTYTHRLLSYLHRLLVSFPHLTQPLSISLLLPYNFVIRPQTVKPDQNMLGPITKAGRPQSFEFYLVSKSFREISLPLLPYHILDAYNPQYSDWHFSTILKEDGLSRGSGDIWAALNNEVLRADEGEARLEWRNAGMKGRGKREIPVITRRPAASSGTIPSCENPGATPQGMEPSLPSWEASSLTTTPPIPGLHYAMPGLHYAMPGLHYAIPGLHYAIPGLHYAMPGKTAVFECVSLLSCPVMRSKECLIWSREAGQGFRELACQPPPPRRLREVEF</sequence>
<feature type="region of interest" description="Disordered" evidence="1">
    <location>
        <begin position="1"/>
        <end position="23"/>
    </location>
</feature>
<gene>
    <name evidence="2" type="ORF">PR048_014119</name>
</gene>
<protein>
    <submittedName>
        <fullName evidence="2">Uncharacterized protein</fullName>
    </submittedName>
</protein>
<dbReference type="Proteomes" id="UP001159363">
    <property type="component" value="Chromosome 4"/>
</dbReference>
<proteinExistence type="predicted"/>
<accession>A0ABQ9HDA1</accession>
<evidence type="ECO:0000313" key="3">
    <source>
        <dbReference type="Proteomes" id="UP001159363"/>
    </source>
</evidence>
<evidence type="ECO:0000256" key="1">
    <source>
        <dbReference type="SAM" id="MobiDB-lite"/>
    </source>
</evidence>
<keyword evidence="3" id="KW-1185">Reference proteome</keyword>
<name>A0ABQ9HDA1_9NEOP</name>
<feature type="region of interest" description="Disordered" evidence="1">
    <location>
        <begin position="349"/>
        <end position="378"/>
    </location>
</feature>
<feature type="compositionally biased region" description="Polar residues" evidence="1">
    <location>
        <begin position="10"/>
        <end position="20"/>
    </location>
</feature>
<reference evidence="2 3" key="1">
    <citation type="submission" date="2023-02" db="EMBL/GenBank/DDBJ databases">
        <title>LHISI_Scaffold_Assembly.</title>
        <authorList>
            <person name="Stuart O.P."/>
            <person name="Cleave R."/>
            <person name="Magrath M.J.L."/>
            <person name="Mikheyev A.S."/>
        </authorList>
    </citation>
    <scope>NUCLEOTIDE SEQUENCE [LARGE SCALE GENOMIC DNA]</scope>
    <source>
        <strain evidence="2">Daus_M_001</strain>
        <tissue evidence="2">Leg muscle</tissue>
    </source>
</reference>
<evidence type="ECO:0000313" key="2">
    <source>
        <dbReference type="EMBL" id="KAJ8882317.1"/>
    </source>
</evidence>